<evidence type="ECO:0000313" key="3">
    <source>
        <dbReference type="Proteomes" id="UP000516160"/>
    </source>
</evidence>
<feature type="transmembrane region" description="Helical" evidence="1">
    <location>
        <begin position="17"/>
        <end position="37"/>
    </location>
</feature>
<dbReference type="EMBL" id="CP058559">
    <property type="protein sequence ID" value="QNO13522.1"/>
    <property type="molecule type" value="Genomic_DNA"/>
</dbReference>
<keyword evidence="1" id="KW-1133">Transmembrane helix</keyword>
<gene>
    <name evidence="2" type="ORF">HYG86_01435</name>
</gene>
<feature type="transmembrane region" description="Helical" evidence="1">
    <location>
        <begin position="171"/>
        <end position="188"/>
    </location>
</feature>
<accession>A0A7G9W4B0</accession>
<sequence length="375" mass="43377">MGTLIKWELKRFAKRKYVFVITLLLILLNLYIVNYDYDSFLNYNMYMENMGEELNIIQGEITPEKREFAKQQIKNIDQERQHAKTEAEGSQLVMRRFVYNDYLNYQDNPLFPFSYGNRTFENRDELIGMLNNHEPQSAEHTKLSGYLGLTENVITDRFYIMRWDYISQQNFLLFLMIVLVVAMAPVFGEDYSSGVASLTLSSKYGRTKLVKARMFASMIFGTFLLASFFVTELIMKLSLEGVNGFQGRISQMGFIYLPNVTPLIGLTVFFLFTLLSAMSLALLTLVIALFTRKTFTAMIVMVLINIVAESVKFKYINNFSIRLLVNNFYSSFIEYNPISVFGNIIHYPIFLVFWVLVISALSALLVLNQGGRQHL</sequence>
<feature type="transmembrane region" description="Helical" evidence="1">
    <location>
        <begin position="254"/>
        <end position="275"/>
    </location>
</feature>
<keyword evidence="3" id="KW-1185">Reference proteome</keyword>
<evidence type="ECO:0000313" key="2">
    <source>
        <dbReference type="EMBL" id="QNO13522.1"/>
    </source>
</evidence>
<evidence type="ECO:0000256" key="1">
    <source>
        <dbReference type="SAM" id="Phobius"/>
    </source>
</evidence>
<organism evidence="2 3">
    <name type="scientific">Alkalicella caledoniensis</name>
    <dbReference type="NCBI Taxonomy" id="2731377"/>
    <lineage>
        <taxon>Bacteria</taxon>
        <taxon>Bacillati</taxon>
        <taxon>Bacillota</taxon>
        <taxon>Clostridia</taxon>
        <taxon>Eubacteriales</taxon>
        <taxon>Proteinivoracaceae</taxon>
        <taxon>Alkalicella</taxon>
    </lineage>
</organism>
<feature type="transmembrane region" description="Helical" evidence="1">
    <location>
        <begin position="214"/>
        <end position="234"/>
    </location>
</feature>
<feature type="transmembrane region" description="Helical" evidence="1">
    <location>
        <begin position="281"/>
        <end position="307"/>
    </location>
</feature>
<keyword evidence="1" id="KW-0472">Membrane</keyword>
<dbReference type="RefSeq" id="WP_213167192.1">
    <property type="nucleotide sequence ID" value="NZ_CP058559.1"/>
</dbReference>
<dbReference type="Proteomes" id="UP000516160">
    <property type="component" value="Chromosome"/>
</dbReference>
<dbReference type="KEGG" id="acae:HYG86_01435"/>
<reference evidence="2 3" key="1">
    <citation type="submission" date="2020-07" db="EMBL/GenBank/DDBJ databases">
        <title>Alkalicella. sp. LB2 genome.</title>
        <authorList>
            <person name="Postec A."/>
            <person name="Quemeneur M."/>
        </authorList>
    </citation>
    <scope>NUCLEOTIDE SEQUENCE [LARGE SCALE GENOMIC DNA]</scope>
    <source>
        <strain evidence="2 3">LB2</strain>
    </source>
</reference>
<keyword evidence="1" id="KW-0812">Transmembrane</keyword>
<dbReference type="AlphaFoldDB" id="A0A7G9W4B0"/>
<protein>
    <submittedName>
        <fullName evidence="2">Uncharacterized protein</fullName>
    </submittedName>
</protein>
<name>A0A7G9W4B0_ALKCA</name>
<feature type="transmembrane region" description="Helical" evidence="1">
    <location>
        <begin position="344"/>
        <end position="367"/>
    </location>
</feature>
<proteinExistence type="predicted"/>